<sequence>MSPKKRTSSQASPPPPMSRKKGGRKPAKGAWRGEHVEGAAEFQKVTGKPDLRILASNLTAILVKISNPFNKDLHPPCCISGNFKDLWSKCYLNAFKDPWSKTYLKAC</sequence>
<evidence type="ECO:0000256" key="1">
    <source>
        <dbReference type="SAM" id="MobiDB-lite"/>
    </source>
</evidence>
<reference evidence="3" key="1">
    <citation type="journal article" date="2019" name="BMC Genomics">
        <title>A new reference genome for Sorghum bicolor reveals high levels of sequence similarity between sweet and grain genotypes: implications for the genetics of sugar metabolism.</title>
        <authorList>
            <person name="Cooper E.A."/>
            <person name="Brenton Z.W."/>
            <person name="Flinn B.S."/>
            <person name="Jenkins J."/>
            <person name="Shu S."/>
            <person name="Flowers D."/>
            <person name="Luo F."/>
            <person name="Wang Y."/>
            <person name="Xia P."/>
            <person name="Barry K."/>
            <person name="Daum C."/>
            <person name="Lipzen A."/>
            <person name="Yoshinaga Y."/>
            <person name="Schmutz J."/>
            <person name="Saski C."/>
            <person name="Vermerris W."/>
            <person name="Kresovich S."/>
        </authorList>
    </citation>
    <scope>NUCLEOTIDE SEQUENCE</scope>
</reference>
<dbReference type="Proteomes" id="UP000807115">
    <property type="component" value="Chromosome 10"/>
</dbReference>
<evidence type="ECO:0000313" key="4">
    <source>
        <dbReference type="Proteomes" id="UP000807115"/>
    </source>
</evidence>
<reference evidence="3" key="2">
    <citation type="submission" date="2020-10" db="EMBL/GenBank/DDBJ databases">
        <authorList>
            <person name="Cooper E.A."/>
            <person name="Brenton Z.W."/>
            <person name="Flinn B.S."/>
            <person name="Jenkins J."/>
            <person name="Shu S."/>
            <person name="Flowers D."/>
            <person name="Luo F."/>
            <person name="Wang Y."/>
            <person name="Xia P."/>
            <person name="Barry K."/>
            <person name="Daum C."/>
            <person name="Lipzen A."/>
            <person name="Yoshinaga Y."/>
            <person name="Schmutz J."/>
            <person name="Saski C."/>
            <person name="Vermerris W."/>
            <person name="Kresovich S."/>
        </authorList>
    </citation>
    <scope>NUCLEOTIDE SEQUENCE</scope>
</reference>
<comment type="caution">
    <text evidence="3">The sequence shown here is derived from an EMBL/GenBank/DDBJ whole genome shotgun (WGS) entry which is preliminary data.</text>
</comment>
<accession>A0A921RMU1</accession>
<gene>
    <name evidence="3" type="ORF">BDA96_02G153300</name>
    <name evidence="2" type="ORF">BDA96_10G299200</name>
</gene>
<dbReference type="EMBL" id="CM027681">
    <property type="protein sequence ID" value="KAG0543016.1"/>
    <property type="molecule type" value="Genomic_DNA"/>
</dbReference>
<feature type="compositionally biased region" description="Basic residues" evidence="1">
    <location>
        <begin position="18"/>
        <end position="27"/>
    </location>
</feature>
<proteinExistence type="predicted"/>
<dbReference type="EMBL" id="CM027689">
    <property type="protein sequence ID" value="KAG0515673.1"/>
    <property type="molecule type" value="Genomic_DNA"/>
</dbReference>
<feature type="region of interest" description="Disordered" evidence="1">
    <location>
        <begin position="1"/>
        <end position="34"/>
    </location>
</feature>
<evidence type="ECO:0000313" key="2">
    <source>
        <dbReference type="EMBL" id="KAG0515673.1"/>
    </source>
</evidence>
<protein>
    <submittedName>
        <fullName evidence="3">Uncharacterized protein</fullName>
    </submittedName>
</protein>
<name>A0A921RMU1_SORBI</name>
<dbReference type="Proteomes" id="UP000807115">
    <property type="component" value="Chromosome 2"/>
</dbReference>
<evidence type="ECO:0000313" key="3">
    <source>
        <dbReference type="EMBL" id="KAG0543016.1"/>
    </source>
</evidence>
<organism evidence="3 4">
    <name type="scientific">Sorghum bicolor</name>
    <name type="common">Sorghum</name>
    <name type="synonym">Sorghum vulgare</name>
    <dbReference type="NCBI Taxonomy" id="4558"/>
    <lineage>
        <taxon>Eukaryota</taxon>
        <taxon>Viridiplantae</taxon>
        <taxon>Streptophyta</taxon>
        <taxon>Embryophyta</taxon>
        <taxon>Tracheophyta</taxon>
        <taxon>Spermatophyta</taxon>
        <taxon>Magnoliopsida</taxon>
        <taxon>Liliopsida</taxon>
        <taxon>Poales</taxon>
        <taxon>Poaceae</taxon>
        <taxon>PACMAD clade</taxon>
        <taxon>Panicoideae</taxon>
        <taxon>Andropogonodae</taxon>
        <taxon>Andropogoneae</taxon>
        <taxon>Sorghinae</taxon>
        <taxon>Sorghum</taxon>
    </lineage>
</organism>
<dbReference type="AlphaFoldDB" id="A0A921RMU1"/>